<organism evidence="2 3">
    <name type="scientific">Aphis craccivora</name>
    <name type="common">Cowpea aphid</name>
    <dbReference type="NCBI Taxonomy" id="307492"/>
    <lineage>
        <taxon>Eukaryota</taxon>
        <taxon>Metazoa</taxon>
        <taxon>Ecdysozoa</taxon>
        <taxon>Arthropoda</taxon>
        <taxon>Hexapoda</taxon>
        <taxon>Insecta</taxon>
        <taxon>Pterygota</taxon>
        <taxon>Neoptera</taxon>
        <taxon>Paraneoptera</taxon>
        <taxon>Hemiptera</taxon>
        <taxon>Sternorrhyncha</taxon>
        <taxon>Aphidomorpha</taxon>
        <taxon>Aphidoidea</taxon>
        <taxon>Aphididae</taxon>
        <taxon>Aphidini</taxon>
        <taxon>Aphis</taxon>
        <taxon>Aphis</taxon>
    </lineage>
</organism>
<dbReference type="AlphaFoldDB" id="A0A6G0YN33"/>
<feature type="non-terminal residue" evidence="2">
    <location>
        <position position="205"/>
    </location>
</feature>
<accession>A0A6G0YN33</accession>
<evidence type="ECO:0000313" key="3">
    <source>
        <dbReference type="Proteomes" id="UP000478052"/>
    </source>
</evidence>
<dbReference type="InterPro" id="IPR049012">
    <property type="entry name" value="Mutator_transp_dom"/>
</dbReference>
<feature type="domain" description="Mutator-like transposase" evidence="1">
    <location>
        <begin position="82"/>
        <end position="201"/>
    </location>
</feature>
<evidence type="ECO:0000313" key="2">
    <source>
        <dbReference type="EMBL" id="KAF0759022.1"/>
    </source>
</evidence>
<sequence>NSFYIYIHIDTFIIIRESILTSTPKNIQISYSNTNLVDTETESNLLFGNVSDVEHHKLCAETYVSSSSSSYTDTVFSKNCTGRRIVDIMYVFEQIQKSKHAGSFGFTFLDMQFLSEKRYGFRSSYIFQCKMCNLKSSFESEKSEPEDFIPINQAIVSGTIAAGIGYTQFAEVLVSADISCMSNTTYNAVLLVMSEKIHKAAVLLI</sequence>
<gene>
    <name evidence="2" type="ORF">FWK35_00006217</name>
</gene>
<proteinExistence type="predicted"/>
<protein>
    <recommendedName>
        <fullName evidence="1">Mutator-like transposase domain-containing protein</fullName>
    </recommendedName>
</protein>
<dbReference type="Pfam" id="PF20700">
    <property type="entry name" value="Mutator"/>
    <property type="match status" value="1"/>
</dbReference>
<name>A0A6G0YN33_APHCR</name>
<dbReference type="OrthoDB" id="6777423at2759"/>
<dbReference type="EMBL" id="VUJU01003133">
    <property type="protein sequence ID" value="KAF0759022.1"/>
    <property type="molecule type" value="Genomic_DNA"/>
</dbReference>
<evidence type="ECO:0000259" key="1">
    <source>
        <dbReference type="Pfam" id="PF20700"/>
    </source>
</evidence>
<reference evidence="2 3" key="1">
    <citation type="submission" date="2019-08" db="EMBL/GenBank/DDBJ databases">
        <title>Whole genome of Aphis craccivora.</title>
        <authorList>
            <person name="Voronova N.V."/>
            <person name="Shulinski R.S."/>
            <person name="Bandarenka Y.V."/>
            <person name="Zhorov D.G."/>
            <person name="Warner D."/>
        </authorList>
    </citation>
    <scope>NUCLEOTIDE SEQUENCE [LARGE SCALE GENOMIC DNA]</scope>
    <source>
        <strain evidence="2">180601</strain>
        <tissue evidence="2">Whole Body</tissue>
    </source>
</reference>
<dbReference type="Proteomes" id="UP000478052">
    <property type="component" value="Unassembled WGS sequence"/>
</dbReference>
<comment type="caution">
    <text evidence="2">The sequence shown here is derived from an EMBL/GenBank/DDBJ whole genome shotgun (WGS) entry which is preliminary data.</text>
</comment>
<keyword evidence="3" id="KW-1185">Reference proteome</keyword>
<feature type="non-terminal residue" evidence="2">
    <location>
        <position position="1"/>
    </location>
</feature>